<evidence type="ECO:0000313" key="2">
    <source>
        <dbReference type="Proteomes" id="UP000232883"/>
    </source>
</evidence>
<evidence type="ECO:0000313" key="1">
    <source>
        <dbReference type="EMBL" id="AUD07483.1"/>
    </source>
</evidence>
<keyword evidence="2" id="KW-1185">Reference proteome</keyword>
<proteinExistence type="predicted"/>
<dbReference type="Proteomes" id="UP000232883">
    <property type="component" value="Chromosome"/>
</dbReference>
<gene>
    <name evidence="1" type="ORF">CWM47_25645</name>
</gene>
<organism evidence="1 2">
    <name type="scientific">Spirosoma pollinicola</name>
    <dbReference type="NCBI Taxonomy" id="2057025"/>
    <lineage>
        <taxon>Bacteria</taxon>
        <taxon>Pseudomonadati</taxon>
        <taxon>Bacteroidota</taxon>
        <taxon>Cytophagia</taxon>
        <taxon>Cytophagales</taxon>
        <taxon>Cytophagaceae</taxon>
        <taxon>Spirosoma</taxon>
    </lineage>
</organism>
<protein>
    <submittedName>
        <fullName evidence="1">Uncharacterized protein</fullName>
    </submittedName>
</protein>
<dbReference type="OrthoDB" id="194359at2"/>
<name>A0A2K8ZC80_9BACT</name>
<sequence>MRPQDILILLKIDADRQRLMHKCSLDSMVDIMMPLLQKNIALDLGISPSEVTESLARSVFAGLYDPTRKRVMASALLDFLQYGLKYVFPQQPGSLVRGTPTAHSAKPLCELVQSNEPYVWPNADGTVRGQAIDPLYPTVVKAVENDPFLYEMLALIDAIRVGKSREVKLAVEELTKRIRVNE</sequence>
<dbReference type="EMBL" id="CP025096">
    <property type="protein sequence ID" value="AUD07483.1"/>
    <property type="molecule type" value="Genomic_DNA"/>
</dbReference>
<dbReference type="AlphaFoldDB" id="A0A2K8ZC80"/>
<accession>A0A2K8ZC80</accession>
<reference evidence="1 2" key="1">
    <citation type="submission" date="2017-11" db="EMBL/GenBank/DDBJ databases">
        <title>Taxonomic description and genome sequences of Spirosoma HA7 sp. nov., isolated from pollen microhabitat of Corylus avellana.</title>
        <authorList>
            <person name="Ambika Manirajan B."/>
            <person name="Suarez C."/>
            <person name="Ratering S."/>
            <person name="Geissler-Plaum R."/>
            <person name="Cardinale M."/>
            <person name="Sylvia S."/>
        </authorList>
    </citation>
    <scope>NUCLEOTIDE SEQUENCE [LARGE SCALE GENOMIC DNA]</scope>
    <source>
        <strain evidence="1 2">HA7</strain>
    </source>
</reference>
<dbReference type="KEGG" id="spir:CWM47_25645"/>